<dbReference type="PANTHER" id="PTHR33365:SF6">
    <property type="entry name" value="OXIDASE USTYA"/>
    <property type="match status" value="1"/>
</dbReference>
<gene>
    <name evidence="4" type="ORF">O9K51_06503</name>
</gene>
<sequence>MRDGDSVELLFFRAFHGRQVIYGKPVKLERYWTSRDFAHILQTQYYHGWWLLRALKPTCIKFVYFVAIRIETQGGKSTIWARYRDIIQYEGPRTLRYFAYVLKTVKKEKKGLDRTLIRNLYGLRQDMNNKNYEKYILVEIIERISLQAILVCLTTMIILSLASTVIYGYLKQDWAGSFSLGALVAAWFTFLLATFAAWEYLGLEKLLDDKIESRTGIWKYEEPQNIAVSLKQLPHPWPASYLFVGNMFQATKLEAEYKPLAEGDGDSDLTEDSHLRRNARQDAVSRRKPSSRLFHVGIIGLELVLCLLLTAGFVVLDQSRRSLGRNVSLDGLSEIGSYNTTMRFENHSHLLADTHHADVYWSGLLDSAGVVSLNTEWAQKQGLRPSAQSPTDPSQSIYQVDVFHALHCLNSIRQNLMSKTPPAWDEKHVLHCLDYVRHQLLCHPDLTLVSTEDLDEFVLDETHTCRDYGAMLEWVHRHRWVEFPEWLKAKGHKETHDH</sequence>
<organism evidence="4 5">
    <name type="scientific">Purpureocillium lavendulum</name>
    <dbReference type="NCBI Taxonomy" id="1247861"/>
    <lineage>
        <taxon>Eukaryota</taxon>
        <taxon>Fungi</taxon>
        <taxon>Dikarya</taxon>
        <taxon>Ascomycota</taxon>
        <taxon>Pezizomycotina</taxon>
        <taxon>Sordariomycetes</taxon>
        <taxon>Hypocreomycetidae</taxon>
        <taxon>Hypocreales</taxon>
        <taxon>Ophiocordycipitaceae</taxon>
        <taxon>Purpureocillium</taxon>
    </lineage>
</organism>
<evidence type="ECO:0000256" key="3">
    <source>
        <dbReference type="SAM" id="Phobius"/>
    </source>
</evidence>
<dbReference type="AlphaFoldDB" id="A0AB34FMI6"/>
<feature type="compositionally biased region" description="Basic and acidic residues" evidence="2">
    <location>
        <begin position="271"/>
        <end position="283"/>
    </location>
</feature>
<comment type="similarity">
    <text evidence="1">Belongs to the ustYa family.</text>
</comment>
<keyword evidence="3" id="KW-0472">Membrane</keyword>
<evidence type="ECO:0000256" key="2">
    <source>
        <dbReference type="SAM" id="MobiDB-lite"/>
    </source>
</evidence>
<accession>A0AB34FMI6</accession>
<name>A0AB34FMI6_9HYPO</name>
<feature type="transmembrane region" description="Helical" evidence="3">
    <location>
        <begin position="176"/>
        <end position="201"/>
    </location>
</feature>
<dbReference type="EMBL" id="JAQHRD010000005">
    <property type="protein sequence ID" value="KAJ6440713.1"/>
    <property type="molecule type" value="Genomic_DNA"/>
</dbReference>
<feature type="transmembrane region" description="Helical" evidence="3">
    <location>
        <begin position="148"/>
        <end position="170"/>
    </location>
</feature>
<dbReference type="GO" id="GO:0043386">
    <property type="term" value="P:mycotoxin biosynthetic process"/>
    <property type="evidence" value="ECO:0007669"/>
    <property type="project" value="InterPro"/>
</dbReference>
<evidence type="ECO:0000313" key="4">
    <source>
        <dbReference type="EMBL" id="KAJ6440713.1"/>
    </source>
</evidence>
<dbReference type="PANTHER" id="PTHR33365">
    <property type="entry name" value="YALI0B05434P"/>
    <property type="match status" value="1"/>
</dbReference>
<evidence type="ECO:0000313" key="5">
    <source>
        <dbReference type="Proteomes" id="UP001163105"/>
    </source>
</evidence>
<feature type="region of interest" description="Disordered" evidence="2">
    <location>
        <begin position="264"/>
        <end position="283"/>
    </location>
</feature>
<protein>
    <submittedName>
        <fullName evidence="4">Uncharacterized protein</fullName>
    </submittedName>
</protein>
<proteinExistence type="inferred from homology"/>
<evidence type="ECO:0000256" key="1">
    <source>
        <dbReference type="ARBA" id="ARBA00035112"/>
    </source>
</evidence>
<comment type="caution">
    <text evidence="4">The sequence shown here is derived from an EMBL/GenBank/DDBJ whole genome shotgun (WGS) entry which is preliminary data.</text>
</comment>
<dbReference type="InterPro" id="IPR021765">
    <property type="entry name" value="UstYa-like"/>
</dbReference>
<keyword evidence="3" id="KW-0812">Transmembrane</keyword>
<dbReference type="Proteomes" id="UP001163105">
    <property type="component" value="Unassembled WGS sequence"/>
</dbReference>
<feature type="transmembrane region" description="Helical" evidence="3">
    <location>
        <begin position="293"/>
        <end position="316"/>
    </location>
</feature>
<keyword evidence="5" id="KW-1185">Reference proteome</keyword>
<dbReference type="Pfam" id="PF11807">
    <property type="entry name" value="UstYa"/>
    <property type="match status" value="1"/>
</dbReference>
<keyword evidence="3" id="KW-1133">Transmembrane helix</keyword>
<reference evidence="4" key="1">
    <citation type="submission" date="2023-01" db="EMBL/GenBank/DDBJ databases">
        <title>The growth and conidiation of Purpureocillium lavendulum are regulated by nitrogen source and histone H3K14 acetylation.</title>
        <authorList>
            <person name="Tang P."/>
            <person name="Han J."/>
            <person name="Zhang C."/>
            <person name="Tang P."/>
            <person name="Qi F."/>
            <person name="Zhang K."/>
            <person name="Liang L."/>
        </authorList>
    </citation>
    <scope>NUCLEOTIDE SEQUENCE</scope>
    <source>
        <strain evidence="4">YMF1.00683</strain>
    </source>
</reference>